<dbReference type="UniPathway" id="UPA00094"/>
<keyword evidence="2 9" id="KW-0963">Cytoplasm</keyword>
<comment type="subunit">
    <text evidence="9">Homodimer.</text>
</comment>
<dbReference type="GO" id="GO:0006633">
    <property type="term" value="P:fatty acid biosynthetic process"/>
    <property type="evidence" value="ECO:0007669"/>
    <property type="project" value="UniProtKB-UniRule"/>
</dbReference>
<dbReference type="GO" id="GO:0033818">
    <property type="term" value="F:beta-ketoacyl-acyl-carrier-protein synthase III activity"/>
    <property type="evidence" value="ECO:0007669"/>
    <property type="project" value="UniProtKB-UniRule"/>
</dbReference>
<dbReference type="NCBIfam" id="TIGR00747">
    <property type="entry name" value="fabH"/>
    <property type="match status" value="1"/>
</dbReference>
<gene>
    <name evidence="9 12" type="primary">fabH</name>
    <name evidence="12" type="ORF">KL86CLO1_12488</name>
</gene>
<name>A0A212KAG6_9FIRM</name>
<sequence>MSLRILGLGHSAPALSVSNDDLAKIMDTSDGWIRTRTGIGSRHISRGESLTDLSAAAAHMALERAGVKPEELGYIICTTVQGDYLTPSLACLVQRELGASCPAYDLNAACTGFLYGLDAADGYFRAGKAEKILLVSAEMMSKHVDWSDRATCVLFGDGAGCAVLGRGEGLRAITLTARGMAEPLNIPVPANRNPYYPQEGGLAPAVAMQGSEVFKFAVSQMTADCKQVMERAGLAAADFTKFVPHQANARIIHAAQKVLGFTDAQTAMNIERYGNTSSATVPILLSELAEAGAIKRGDLLLLAAMGGGLTSGACVINY</sequence>
<feature type="domain" description="Beta-ketoacyl-[acyl-carrier-protein] synthase III N-terminal" evidence="11">
    <location>
        <begin position="104"/>
        <end position="169"/>
    </location>
</feature>
<evidence type="ECO:0000256" key="3">
    <source>
        <dbReference type="ARBA" id="ARBA00022516"/>
    </source>
</evidence>
<evidence type="ECO:0000256" key="8">
    <source>
        <dbReference type="ARBA" id="ARBA00023315"/>
    </source>
</evidence>
<evidence type="ECO:0000259" key="11">
    <source>
        <dbReference type="Pfam" id="PF08545"/>
    </source>
</evidence>
<proteinExistence type="inferred from homology"/>
<dbReference type="NCBIfam" id="NF006829">
    <property type="entry name" value="PRK09352.1"/>
    <property type="match status" value="1"/>
</dbReference>
<feature type="active site" evidence="9">
    <location>
        <position position="110"/>
    </location>
</feature>
<keyword evidence="6 9" id="KW-0443">Lipid metabolism</keyword>
<dbReference type="PANTHER" id="PTHR34069:SF2">
    <property type="entry name" value="BETA-KETOACYL-[ACYL-CARRIER-PROTEIN] SYNTHASE III"/>
    <property type="match status" value="1"/>
</dbReference>
<dbReference type="Pfam" id="PF08541">
    <property type="entry name" value="ACP_syn_III_C"/>
    <property type="match status" value="1"/>
</dbReference>
<dbReference type="InterPro" id="IPR013747">
    <property type="entry name" value="ACP_syn_III_C"/>
</dbReference>
<comment type="pathway">
    <text evidence="9">Lipid metabolism; fatty acid biosynthesis.</text>
</comment>
<dbReference type="GO" id="GO:0005737">
    <property type="term" value="C:cytoplasm"/>
    <property type="evidence" value="ECO:0007669"/>
    <property type="project" value="UniProtKB-SubCell"/>
</dbReference>
<keyword evidence="3 9" id="KW-0444">Lipid biosynthesis</keyword>
<dbReference type="InterPro" id="IPR004655">
    <property type="entry name" value="FabH"/>
</dbReference>
<dbReference type="EC" id="2.3.1.180" evidence="9"/>
<evidence type="ECO:0000256" key="6">
    <source>
        <dbReference type="ARBA" id="ARBA00023098"/>
    </source>
</evidence>
<evidence type="ECO:0000256" key="4">
    <source>
        <dbReference type="ARBA" id="ARBA00022679"/>
    </source>
</evidence>
<dbReference type="SUPFAM" id="SSF53901">
    <property type="entry name" value="Thiolase-like"/>
    <property type="match status" value="1"/>
</dbReference>
<evidence type="ECO:0000256" key="7">
    <source>
        <dbReference type="ARBA" id="ARBA00023160"/>
    </source>
</evidence>
<reference evidence="12" key="1">
    <citation type="submission" date="2016-04" db="EMBL/GenBank/DDBJ databases">
        <authorList>
            <person name="Evans L.H."/>
            <person name="Alamgir A."/>
            <person name="Owens N."/>
            <person name="Weber N.D."/>
            <person name="Virtaneva K."/>
            <person name="Barbian K."/>
            <person name="Babar A."/>
            <person name="Rosenke K."/>
        </authorList>
    </citation>
    <scope>NUCLEOTIDE SEQUENCE</scope>
    <source>
        <strain evidence="12">86</strain>
    </source>
</reference>
<feature type="domain" description="Beta-ketoacyl-[acyl-carrier-protein] synthase III C-terminal" evidence="10">
    <location>
        <begin position="229"/>
        <end position="318"/>
    </location>
</feature>
<protein>
    <recommendedName>
        <fullName evidence="9">Beta-ketoacyl-[acyl-carrier-protein] synthase III</fullName>
        <shortName evidence="9">Beta-ketoacyl-ACP synthase III</shortName>
        <shortName evidence="9">KAS III</shortName>
        <ecNumber evidence="9">2.3.1.180</ecNumber>
    </recommendedName>
    <alternativeName>
        <fullName evidence="9">3-oxoacyl-[acyl-carrier-protein] synthase 3</fullName>
    </alternativeName>
    <alternativeName>
        <fullName evidence="9">3-oxoacyl-[acyl-carrier-protein] synthase III</fullName>
    </alternativeName>
</protein>
<dbReference type="Gene3D" id="3.40.47.10">
    <property type="match status" value="1"/>
</dbReference>
<dbReference type="CDD" id="cd00830">
    <property type="entry name" value="KAS_III"/>
    <property type="match status" value="1"/>
</dbReference>
<keyword evidence="9" id="KW-0511">Multifunctional enzyme</keyword>
<evidence type="ECO:0000313" key="12">
    <source>
        <dbReference type="EMBL" id="SBW08627.1"/>
    </source>
</evidence>
<accession>A0A212KAG6</accession>
<keyword evidence="8 9" id="KW-0012">Acyltransferase</keyword>
<keyword evidence="7 9" id="KW-0275">Fatty acid biosynthesis</keyword>
<organism evidence="12">
    <name type="scientific">uncultured Eubacteriales bacterium</name>
    <dbReference type="NCBI Taxonomy" id="172733"/>
    <lineage>
        <taxon>Bacteria</taxon>
        <taxon>Bacillati</taxon>
        <taxon>Bacillota</taxon>
        <taxon>Clostridia</taxon>
        <taxon>Eubacteriales</taxon>
        <taxon>environmental samples</taxon>
    </lineage>
</organism>
<feature type="active site" evidence="9">
    <location>
        <position position="245"/>
    </location>
</feature>
<dbReference type="HAMAP" id="MF_01815">
    <property type="entry name" value="FabH"/>
    <property type="match status" value="1"/>
</dbReference>
<evidence type="ECO:0000256" key="1">
    <source>
        <dbReference type="ARBA" id="ARBA00008642"/>
    </source>
</evidence>
<keyword evidence="5 9" id="KW-0276">Fatty acid metabolism</keyword>
<dbReference type="Pfam" id="PF08545">
    <property type="entry name" value="ACP_syn_III"/>
    <property type="match status" value="1"/>
</dbReference>
<dbReference type="GO" id="GO:0004315">
    <property type="term" value="F:3-oxoacyl-[acyl-carrier-protein] synthase activity"/>
    <property type="evidence" value="ECO:0007669"/>
    <property type="project" value="InterPro"/>
</dbReference>
<comment type="similarity">
    <text evidence="1 9">Belongs to the thiolase-like superfamily. FabH family.</text>
</comment>
<dbReference type="EMBL" id="FLUN01000001">
    <property type="protein sequence ID" value="SBW08627.1"/>
    <property type="molecule type" value="Genomic_DNA"/>
</dbReference>
<dbReference type="InterPro" id="IPR013751">
    <property type="entry name" value="ACP_syn_III_N"/>
</dbReference>
<evidence type="ECO:0000256" key="2">
    <source>
        <dbReference type="ARBA" id="ARBA00022490"/>
    </source>
</evidence>
<dbReference type="PANTHER" id="PTHR34069">
    <property type="entry name" value="3-OXOACYL-[ACYL-CARRIER-PROTEIN] SYNTHASE 3"/>
    <property type="match status" value="1"/>
</dbReference>
<comment type="function">
    <text evidence="9">Catalyzes the condensation reaction of fatty acid synthesis by the addition to an acyl acceptor of two carbons from malonyl-ACP. Catalyzes the first condensation reaction which initiates fatty acid synthesis and may therefore play a role in governing the total rate of fatty acid production. Possesses both acetoacetyl-ACP synthase and acetyl transacylase activities. Its substrate specificity determines the biosynthesis of branched-chain and/or straight-chain of fatty acids.</text>
</comment>
<comment type="domain">
    <text evidence="9">The last Arg residue of the ACP-binding site is essential for the weak association between ACP/AcpP and FabH.</text>
</comment>
<keyword evidence="4 9" id="KW-0808">Transferase</keyword>
<dbReference type="InterPro" id="IPR016039">
    <property type="entry name" value="Thiolase-like"/>
</dbReference>
<comment type="subcellular location">
    <subcellularLocation>
        <location evidence="9">Cytoplasm</location>
    </subcellularLocation>
</comment>
<comment type="catalytic activity">
    <reaction evidence="9">
        <text>malonyl-[ACP] + acetyl-CoA + H(+) = 3-oxobutanoyl-[ACP] + CO2 + CoA</text>
        <dbReference type="Rhea" id="RHEA:12080"/>
        <dbReference type="Rhea" id="RHEA-COMP:9623"/>
        <dbReference type="Rhea" id="RHEA-COMP:9625"/>
        <dbReference type="ChEBI" id="CHEBI:15378"/>
        <dbReference type="ChEBI" id="CHEBI:16526"/>
        <dbReference type="ChEBI" id="CHEBI:57287"/>
        <dbReference type="ChEBI" id="CHEBI:57288"/>
        <dbReference type="ChEBI" id="CHEBI:78449"/>
        <dbReference type="ChEBI" id="CHEBI:78450"/>
        <dbReference type="EC" id="2.3.1.180"/>
    </reaction>
</comment>
<evidence type="ECO:0000256" key="9">
    <source>
        <dbReference type="HAMAP-Rule" id="MF_01815"/>
    </source>
</evidence>
<feature type="active site" evidence="9">
    <location>
        <position position="275"/>
    </location>
</feature>
<dbReference type="GO" id="GO:0044550">
    <property type="term" value="P:secondary metabolite biosynthetic process"/>
    <property type="evidence" value="ECO:0007669"/>
    <property type="project" value="TreeGrafter"/>
</dbReference>
<evidence type="ECO:0000259" key="10">
    <source>
        <dbReference type="Pfam" id="PF08541"/>
    </source>
</evidence>
<dbReference type="AlphaFoldDB" id="A0A212KAG6"/>
<evidence type="ECO:0000256" key="5">
    <source>
        <dbReference type="ARBA" id="ARBA00022832"/>
    </source>
</evidence>
<feature type="region of interest" description="ACP-binding" evidence="9">
    <location>
        <begin position="246"/>
        <end position="250"/>
    </location>
</feature>